<dbReference type="InterPro" id="IPR036754">
    <property type="entry name" value="YbaK/aa-tRNA-synt-asso_dom_sf"/>
</dbReference>
<evidence type="ECO:0000313" key="5">
    <source>
        <dbReference type="Proteomes" id="UP000015354"/>
    </source>
</evidence>
<feature type="domain" description="YbaK/aminoacyl-tRNA synthetase-associated" evidence="1">
    <location>
        <begin position="29"/>
        <end position="154"/>
    </location>
</feature>
<sequence>MEKVRTYFIARGAGDTLAARIQQFPQSSATVEEAATCLRCFPAHVAKSLCFLQKAKVGAGSGADNQVPIVVVTAGHAKADNKKYKAAFGQPSKMLKKEDVEALVGFPPGGVCPFAVNDGVRVYLDVSLKQFKDVYPACGTIDSGMRMSVAELEEYSTNFVEWVDICLGWQEYPGEGVVDGNLA</sequence>
<reference evidence="2 5" key="1">
    <citation type="journal article" date="2013" name="PLoS ONE">
        <title>Predicting the Proteins of Angomonas deanei, Strigomonas culicis and Their Respective Endosymbionts Reveals New Aspects of the Trypanosomatidae Family.</title>
        <authorList>
            <person name="Motta M.C."/>
            <person name="Martins A.C."/>
            <person name="de Souza S.S."/>
            <person name="Catta-Preta C.M."/>
            <person name="Silva R."/>
            <person name="Klein C.C."/>
            <person name="de Almeida L.G."/>
            <person name="de Lima Cunha O."/>
            <person name="Ciapina L.P."/>
            <person name="Brocchi M."/>
            <person name="Colabardini A.C."/>
            <person name="de Araujo Lima B."/>
            <person name="Machado C.R."/>
            <person name="de Almeida Soares C.M."/>
            <person name="Probst C.M."/>
            <person name="de Menezes C.B."/>
            <person name="Thompson C.E."/>
            <person name="Bartholomeu D.C."/>
            <person name="Gradia D.F."/>
            <person name="Pavoni D.P."/>
            <person name="Grisard E.C."/>
            <person name="Fantinatti-Garboggini F."/>
            <person name="Marchini F.K."/>
            <person name="Rodrigues-Luiz G.F."/>
            <person name="Wagner G."/>
            <person name="Goldman G.H."/>
            <person name="Fietto J.L."/>
            <person name="Elias M.C."/>
            <person name="Goldman M.H."/>
            <person name="Sagot M.F."/>
            <person name="Pereira M."/>
            <person name="Stoco P.H."/>
            <person name="de Mendonca-Neto R.P."/>
            <person name="Teixeira S.M."/>
            <person name="Maciel T.E."/>
            <person name="de Oliveira Mendes T.A."/>
            <person name="Urmenyi T.P."/>
            <person name="de Souza W."/>
            <person name="Schenkman S."/>
            <person name="de Vasconcelos A.T."/>
        </authorList>
    </citation>
    <scope>NUCLEOTIDE SEQUENCE [LARGE SCALE GENOMIC DNA]</scope>
</reference>
<protein>
    <submittedName>
        <fullName evidence="2">EbsC protein</fullName>
    </submittedName>
</protein>
<dbReference type="AlphaFoldDB" id="S9UDL9"/>
<gene>
    <name evidence="4" type="ORF">STCU_03285</name>
    <name evidence="3" type="ORF">STCU_05240</name>
    <name evidence="2" type="ORF">STCU_06055</name>
</gene>
<evidence type="ECO:0000313" key="4">
    <source>
        <dbReference type="EMBL" id="EPY31740.1"/>
    </source>
</evidence>
<dbReference type="EMBL" id="ATMH01006055">
    <property type="protein sequence ID" value="EPY26834.1"/>
    <property type="molecule type" value="Genomic_DNA"/>
</dbReference>
<keyword evidence="5" id="KW-1185">Reference proteome</keyword>
<dbReference type="EMBL" id="ATMH01005240">
    <property type="protein sequence ID" value="EPY28222.1"/>
    <property type="molecule type" value="Genomic_DNA"/>
</dbReference>
<dbReference type="SUPFAM" id="SSF55826">
    <property type="entry name" value="YbaK/ProRS associated domain"/>
    <property type="match status" value="1"/>
</dbReference>
<dbReference type="PANTHER" id="PTHR30411">
    <property type="entry name" value="CYTOPLASMIC PROTEIN"/>
    <property type="match status" value="1"/>
</dbReference>
<reference evidence="2" key="2">
    <citation type="submission" date="2013-03" db="EMBL/GenBank/DDBJ databases">
        <authorList>
            <person name="Motta M.C.M."/>
            <person name="Martins A.C.A."/>
            <person name="Preta C.M.C.C."/>
            <person name="Silva R."/>
            <person name="de Souza S.S."/>
            <person name="Klein C.C."/>
            <person name="de Almeida L.G.P."/>
            <person name="Cunha O.L."/>
            <person name="Colabardini A.C."/>
            <person name="Lima B.A."/>
            <person name="Machado C.R."/>
            <person name="Soares C.M.A."/>
            <person name="de Menezes C.B.A."/>
            <person name="Bartolomeu D.C."/>
            <person name="Grisard E.C."/>
            <person name="Fantinatti-Garboggini F."/>
            <person name="Rodrigues-Luiz G.F."/>
            <person name="Wagner G."/>
            <person name="Goldman G.H."/>
            <person name="Fietto J.L.R."/>
            <person name="Ciapina L.P."/>
            <person name="Brocchi M."/>
            <person name="Elias M.C."/>
            <person name="Goldman M.H.S."/>
            <person name="Sagot M.-F."/>
            <person name="Pereira M."/>
            <person name="Stoco P.H."/>
            <person name="Teixeira S.M.R."/>
            <person name="de Mendonca-Neto R.P."/>
            <person name="Maciel T.E.F."/>
            <person name="Mendes T.A.O."/>
            <person name="Urmenyi T.P."/>
            <person name="Teixeira M.M.G."/>
            <person name="de Camargo E.F.P."/>
            <person name="de Sousa W."/>
            <person name="Schenkman S."/>
            <person name="de Vasconcelos A.T.R."/>
        </authorList>
    </citation>
    <scope>NUCLEOTIDE SEQUENCE</scope>
</reference>
<accession>S9UDL9</accession>
<dbReference type="Gene3D" id="3.90.960.10">
    <property type="entry name" value="YbaK/aminoacyl-tRNA synthetase-associated domain"/>
    <property type="match status" value="1"/>
</dbReference>
<evidence type="ECO:0000259" key="1">
    <source>
        <dbReference type="Pfam" id="PF04073"/>
    </source>
</evidence>
<dbReference type="Pfam" id="PF04073">
    <property type="entry name" value="tRNA_edit"/>
    <property type="match status" value="1"/>
</dbReference>
<organism evidence="2 5">
    <name type="scientific">Strigomonas culicis</name>
    <dbReference type="NCBI Taxonomy" id="28005"/>
    <lineage>
        <taxon>Eukaryota</taxon>
        <taxon>Discoba</taxon>
        <taxon>Euglenozoa</taxon>
        <taxon>Kinetoplastea</taxon>
        <taxon>Metakinetoplastina</taxon>
        <taxon>Trypanosomatida</taxon>
        <taxon>Trypanosomatidae</taxon>
        <taxon>Strigomonadinae</taxon>
        <taxon>Strigomonas</taxon>
    </lineage>
</organism>
<dbReference type="GO" id="GO:0002161">
    <property type="term" value="F:aminoacyl-tRNA deacylase activity"/>
    <property type="evidence" value="ECO:0007669"/>
    <property type="project" value="InterPro"/>
</dbReference>
<evidence type="ECO:0000313" key="3">
    <source>
        <dbReference type="EMBL" id="EPY28222.1"/>
    </source>
</evidence>
<dbReference type="Proteomes" id="UP000015354">
    <property type="component" value="Unassembled WGS sequence"/>
</dbReference>
<dbReference type="CDD" id="cd04333">
    <property type="entry name" value="ProX_deacylase"/>
    <property type="match status" value="1"/>
</dbReference>
<comment type="caution">
    <text evidence="2">The sequence shown here is derived from an EMBL/GenBank/DDBJ whole genome shotgun (WGS) entry which is preliminary data.</text>
</comment>
<dbReference type="EMBL" id="ATMH01003285">
    <property type="protein sequence ID" value="EPY31740.1"/>
    <property type="molecule type" value="Genomic_DNA"/>
</dbReference>
<evidence type="ECO:0000313" key="2">
    <source>
        <dbReference type="EMBL" id="EPY26834.1"/>
    </source>
</evidence>
<dbReference type="PANTHER" id="PTHR30411:SF1">
    <property type="entry name" value="CYTOPLASMIC PROTEIN"/>
    <property type="match status" value="1"/>
</dbReference>
<proteinExistence type="predicted"/>
<dbReference type="OrthoDB" id="5592174at2759"/>
<name>S9UDL9_9TRYP</name>
<dbReference type="InterPro" id="IPR007214">
    <property type="entry name" value="YbaK/aa-tRNA-synth-assoc-dom"/>
</dbReference>